<feature type="transmembrane region" description="Helical" evidence="6">
    <location>
        <begin position="91"/>
        <end position="111"/>
    </location>
</feature>
<feature type="transmembrane region" description="Helical" evidence="6">
    <location>
        <begin position="171"/>
        <end position="195"/>
    </location>
</feature>
<feature type="transmembrane region" description="Helical" evidence="6">
    <location>
        <begin position="229"/>
        <end position="249"/>
    </location>
</feature>
<organism evidence="7 8">
    <name type="scientific">Bradyrhizobium yuanmingense</name>
    <dbReference type="NCBI Taxonomy" id="108015"/>
    <lineage>
        <taxon>Bacteria</taxon>
        <taxon>Pseudomonadati</taxon>
        <taxon>Pseudomonadota</taxon>
        <taxon>Alphaproteobacteria</taxon>
        <taxon>Hyphomicrobiales</taxon>
        <taxon>Nitrobacteraceae</taxon>
        <taxon>Bradyrhizobium</taxon>
    </lineage>
</organism>
<evidence type="ECO:0000313" key="8">
    <source>
        <dbReference type="Proteomes" id="UP000183174"/>
    </source>
</evidence>
<dbReference type="PANTHER" id="PTHR21716">
    <property type="entry name" value="TRANSMEMBRANE PROTEIN"/>
    <property type="match status" value="1"/>
</dbReference>
<keyword evidence="5 6" id="KW-0472">Membrane</keyword>
<dbReference type="Pfam" id="PF01594">
    <property type="entry name" value="AI-2E_transport"/>
    <property type="match status" value="1"/>
</dbReference>
<comment type="subcellular location">
    <subcellularLocation>
        <location evidence="1">Membrane</location>
        <topology evidence="1">Multi-pass membrane protein</topology>
    </subcellularLocation>
</comment>
<reference evidence="7 8" key="1">
    <citation type="submission" date="2016-08" db="EMBL/GenBank/DDBJ databases">
        <authorList>
            <person name="Seilhamer J.J."/>
        </authorList>
    </citation>
    <scope>NUCLEOTIDE SEQUENCE [LARGE SCALE GENOMIC DNA]</scope>
    <source>
        <strain evidence="7 8">CCBAU 10071</strain>
    </source>
</reference>
<keyword evidence="4 6" id="KW-1133">Transmembrane helix</keyword>
<name>A0A1C3WRY1_9BRAD</name>
<evidence type="ECO:0000256" key="1">
    <source>
        <dbReference type="ARBA" id="ARBA00004141"/>
    </source>
</evidence>
<dbReference type="GO" id="GO:0055085">
    <property type="term" value="P:transmembrane transport"/>
    <property type="evidence" value="ECO:0007669"/>
    <property type="project" value="TreeGrafter"/>
</dbReference>
<evidence type="ECO:0000256" key="5">
    <source>
        <dbReference type="ARBA" id="ARBA00023136"/>
    </source>
</evidence>
<dbReference type="EMBL" id="FMAE01000007">
    <property type="protein sequence ID" value="SCB42797.1"/>
    <property type="molecule type" value="Genomic_DNA"/>
</dbReference>
<feature type="transmembrane region" description="Helical" evidence="6">
    <location>
        <begin position="62"/>
        <end position="79"/>
    </location>
</feature>
<dbReference type="InterPro" id="IPR002549">
    <property type="entry name" value="AI-2E-like"/>
</dbReference>
<feature type="transmembrane region" description="Helical" evidence="6">
    <location>
        <begin position="38"/>
        <end position="56"/>
    </location>
</feature>
<sequence>MTADRSMSDARVGSERVRGLVRNESPIDESVQPGRPSLLAIGLTVLVVAVALFLVWQTVSSLLIVFAGVLFAAFLDAAARALAPVLPLSRVWRLTLVLLLLSALAGFGLAWGTGKLPEQTRVLLKVMDAQVDILQEHLLSYGVDLLGPEWGRDFAQWLFADQGRFLSHAQFLLGGASSLLTAVLVILFLGILFAFDPISYRDSVVVLVRQSYRARAREVMDEMGTVMRLWFVGQLIRIILMTLFVWLALYLIGLPGPFVLGLQAGLSNFIPYLGPIVAAIPIALVAMPLGASPLIWAVAVYTIIQSIEGYVIGPLIQRHAVETPPAWTLVAIVLLGALFGVMGIALAMPLVAVGRVAIIRLYVEDYLGDRIEPATTDPPILGEQP</sequence>
<comment type="similarity">
    <text evidence="2">Belongs to the autoinducer-2 exporter (AI-2E) (TC 2.A.86) family.</text>
</comment>
<evidence type="ECO:0000256" key="4">
    <source>
        <dbReference type="ARBA" id="ARBA00022989"/>
    </source>
</evidence>
<dbReference type="Proteomes" id="UP000183174">
    <property type="component" value="Unassembled WGS sequence"/>
</dbReference>
<dbReference type="PANTHER" id="PTHR21716:SF62">
    <property type="entry name" value="TRANSPORT PROTEIN YDBI-RELATED"/>
    <property type="match status" value="1"/>
</dbReference>
<evidence type="ECO:0000313" key="7">
    <source>
        <dbReference type="EMBL" id="SCB42797.1"/>
    </source>
</evidence>
<feature type="transmembrane region" description="Helical" evidence="6">
    <location>
        <begin position="328"/>
        <end position="353"/>
    </location>
</feature>
<evidence type="ECO:0000256" key="6">
    <source>
        <dbReference type="SAM" id="Phobius"/>
    </source>
</evidence>
<dbReference type="GO" id="GO:0016020">
    <property type="term" value="C:membrane"/>
    <property type="evidence" value="ECO:0007669"/>
    <property type="project" value="UniProtKB-SubCell"/>
</dbReference>
<gene>
    <name evidence="7" type="ORF">GA0061099_1007132</name>
</gene>
<protein>
    <submittedName>
        <fullName evidence="7">Predicted PurR-regulated permease PerM</fullName>
    </submittedName>
</protein>
<evidence type="ECO:0000256" key="3">
    <source>
        <dbReference type="ARBA" id="ARBA00022692"/>
    </source>
</evidence>
<dbReference type="AlphaFoldDB" id="A0A1C3WRY1"/>
<evidence type="ECO:0000256" key="2">
    <source>
        <dbReference type="ARBA" id="ARBA00009773"/>
    </source>
</evidence>
<accession>A0A1C3WRY1</accession>
<keyword evidence="3 6" id="KW-0812">Transmembrane</keyword>
<proteinExistence type="inferred from homology"/>
<feature type="transmembrane region" description="Helical" evidence="6">
    <location>
        <begin position="294"/>
        <end position="316"/>
    </location>
</feature>
<feature type="transmembrane region" description="Helical" evidence="6">
    <location>
        <begin position="269"/>
        <end position="287"/>
    </location>
</feature>